<evidence type="ECO:0000313" key="3">
    <source>
        <dbReference type="Proteomes" id="UP001304125"/>
    </source>
</evidence>
<proteinExistence type="predicted"/>
<dbReference type="EMBL" id="CP134879">
    <property type="protein sequence ID" value="WNM23951.1"/>
    <property type="molecule type" value="Genomic_DNA"/>
</dbReference>
<protein>
    <submittedName>
        <fullName evidence="2">GNAT family N-acetyltransferase</fullName>
        <ecNumber evidence="2">2.3.1.-</ecNumber>
    </submittedName>
</protein>
<dbReference type="PROSITE" id="PS51186">
    <property type="entry name" value="GNAT"/>
    <property type="match status" value="1"/>
</dbReference>
<dbReference type="CDD" id="cd04301">
    <property type="entry name" value="NAT_SF"/>
    <property type="match status" value="1"/>
</dbReference>
<dbReference type="AlphaFoldDB" id="A0AA96F8H8"/>
<gene>
    <name evidence="2" type="ORF">RN606_11370</name>
</gene>
<dbReference type="GO" id="GO:0016747">
    <property type="term" value="F:acyltransferase activity, transferring groups other than amino-acyl groups"/>
    <property type="evidence" value="ECO:0007669"/>
    <property type="project" value="InterPro"/>
</dbReference>
<evidence type="ECO:0000259" key="1">
    <source>
        <dbReference type="PROSITE" id="PS51186"/>
    </source>
</evidence>
<keyword evidence="2" id="KW-0012">Acyltransferase</keyword>
<reference evidence="2 3" key="1">
    <citation type="submission" date="2023-09" db="EMBL/GenBank/DDBJ databases">
        <title>Demequina sp. a novel bacteria isolated from Capsicum annuum.</title>
        <authorList>
            <person name="Humaira Z."/>
            <person name="Lee J."/>
            <person name="Cho D."/>
        </authorList>
    </citation>
    <scope>NUCLEOTIDE SEQUENCE [LARGE SCALE GENOMIC DNA]</scope>
    <source>
        <strain evidence="2 3">OYTSA14</strain>
    </source>
</reference>
<dbReference type="Gene3D" id="3.40.630.30">
    <property type="match status" value="1"/>
</dbReference>
<name>A0AA96F8H8_9MICO</name>
<sequence length="170" mass="18425">MSEDAEVRIDQVDAAHAGEVLTLRRAAFVVEAQLYNDAHIPALTQTLEELIEDMESGHTVTLGAWIGPRLVGTIRVGIEGTKATIGRLAVAPDMQGRGIGVQLVFAVLGYLPEDTSEVWAFTGQNSKHNIALYNKAGYEHQFDQVSGDLTYAYLRKILESGAIVDDAAID</sequence>
<dbReference type="InterPro" id="IPR016181">
    <property type="entry name" value="Acyl_CoA_acyltransferase"/>
</dbReference>
<keyword evidence="3" id="KW-1185">Reference proteome</keyword>
<keyword evidence="2" id="KW-0808">Transferase</keyword>
<dbReference type="Proteomes" id="UP001304125">
    <property type="component" value="Chromosome"/>
</dbReference>
<feature type="domain" description="N-acetyltransferase" evidence="1">
    <location>
        <begin position="18"/>
        <end position="159"/>
    </location>
</feature>
<dbReference type="Pfam" id="PF00583">
    <property type="entry name" value="Acetyltransf_1"/>
    <property type="match status" value="1"/>
</dbReference>
<evidence type="ECO:0000313" key="2">
    <source>
        <dbReference type="EMBL" id="WNM23951.1"/>
    </source>
</evidence>
<dbReference type="RefSeq" id="WP_313497262.1">
    <property type="nucleotide sequence ID" value="NZ_CP134879.1"/>
</dbReference>
<dbReference type="SUPFAM" id="SSF55729">
    <property type="entry name" value="Acyl-CoA N-acyltransferases (Nat)"/>
    <property type="match status" value="1"/>
</dbReference>
<dbReference type="EC" id="2.3.1.-" evidence="2"/>
<organism evidence="2 3">
    <name type="scientific">Demequina capsici</name>
    <dbReference type="NCBI Taxonomy" id="3075620"/>
    <lineage>
        <taxon>Bacteria</taxon>
        <taxon>Bacillati</taxon>
        <taxon>Actinomycetota</taxon>
        <taxon>Actinomycetes</taxon>
        <taxon>Micrococcales</taxon>
        <taxon>Demequinaceae</taxon>
        <taxon>Demequina</taxon>
    </lineage>
</organism>
<dbReference type="InterPro" id="IPR000182">
    <property type="entry name" value="GNAT_dom"/>
</dbReference>
<accession>A0AA96F8H8</accession>